<accession>A0AAW1LTK9</accession>
<keyword evidence="2" id="KW-0175">Coiled coil</keyword>
<organism evidence="3 4">
    <name type="scientific">Popillia japonica</name>
    <name type="common">Japanese beetle</name>
    <dbReference type="NCBI Taxonomy" id="7064"/>
    <lineage>
        <taxon>Eukaryota</taxon>
        <taxon>Metazoa</taxon>
        <taxon>Ecdysozoa</taxon>
        <taxon>Arthropoda</taxon>
        <taxon>Hexapoda</taxon>
        <taxon>Insecta</taxon>
        <taxon>Pterygota</taxon>
        <taxon>Neoptera</taxon>
        <taxon>Endopterygota</taxon>
        <taxon>Coleoptera</taxon>
        <taxon>Polyphaga</taxon>
        <taxon>Scarabaeiformia</taxon>
        <taxon>Scarabaeidae</taxon>
        <taxon>Rutelinae</taxon>
        <taxon>Popillia</taxon>
    </lineage>
</organism>
<dbReference type="Gene3D" id="1.10.10.10">
    <property type="entry name" value="Winged helix-like DNA-binding domain superfamily/Winged helix DNA-binding domain"/>
    <property type="match status" value="1"/>
</dbReference>
<sequence length="126" mass="14317">MHNVKHKRNKEGLKRKLISLEDKIQILNRLECGEKISSITKSTNLNESTIRTLTKNADNTIKTVANGCPLGAKRVFRKRNSNRVKMERALMIRLEACIAKNIAISGNLIKQKGFRINIGAFLCRTR</sequence>
<dbReference type="SUPFAM" id="SSF46689">
    <property type="entry name" value="Homeodomain-like"/>
    <property type="match status" value="1"/>
</dbReference>
<dbReference type="InterPro" id="IPR036388">
    <property type="entry name" value="WH-like_DNA-bd_sf"/>
</dbReference>
<name>A0AAW1LTK9_POPJA</name>
<feature type="coiled-coil region" evidence="2">
    <location>
        <begin position="3"/>
        <end position="30"/>
    </location>
</feature>
<evidence type="ECO:0000256" key="2">
    <source>
        <dbReference type="SAM" id="Coils"/>
    </source>
</evidence>
<reference evidence="3 4" key="1">
    <citation type="journal article" date="2024" name="BMC Genomics">
        <title>De novo assembly and annotation of Popillia japonica's genome with initial clues to its potential as an invasive pest.</title>
        <authorList>
            <person name="Cucini C."/>
            <person name="Boschi S."/>
            <person name="Funari R."/>
            <person name="Cardaioli E."/>
            <person name="Iannotti N."/>
            <person name="Marturano G."/>
            <person name="Paoli F."/>
            <person name="Bruttini M."/>
            <person name="Carapelli A."/>
            <person name="Frati F."/>
            <person name="Nardi F."/>
        </authorList>
    </citation>
    <scope>NUCLEOTIDE SEQUENCE [LARGE SCALE GENOMIC DNA]</scope>
    <source>
        <strain evidence="3">DMR45628</strain>
    </source>
</reference>
<comment type="subcellular location">
    <subcellularLocation>
        <location evidence="1">Nucleus</location>
    </subcellularLocation>
</comment>
<dbReference type="GO" id="GO:0005634">
    <property type="term" value="C:nucleus"/>
    <property type="evidence" value="ECO:0007669"/>
    <property type="project" value="UniProtKB-SubCell"/>
</dbReference>
<protein>
    <submittedName>
        <fullName evidence="3">Uncharacterized protein</fullName>
    </submittedName>
</protein>
<dbReference type="AlphaFoldDB" id="A0AAW1LTK9"/>
<dbReference type="Proteomes" id="UP001458880">
    <property type="component" value="Unassembled WGS sequence"/>
</dbReference>
<evidence type="ECO:0000256" key="1">
    <source>
        <dbReference type="ARBA" id="ARBA00004123"/>
    </source>
</evidence>
<proteinExistence type="predicted"/>
<dbReference type="EMBL" id="JASPKY010000101">
    <property type="protein sequence ID" value="KAK9737324.1"/>
    <property type="molecule type" value="Genomic_DNA"/>
</dbReference>
<evidence type="ECO:0000313" key="3">
    <source>
        <dbReference type="EMBL" id="KAK9737324.1"/>
    </source>
</evidence>
<dbReference type="InterPro" id="IPR009057">
    <property type="entry name" value="Homeodomain-like_sf"/>
</dbReference>
<gene>
    <name evidence="3" type="ORF">QE152_g10768</name>
</gene>
<evidence type="ECO:0000313" key="4">
    <source>
        <dbReference type="Proteomes" id="UP001458880"/>
    </source>
</evidence>
<keyword evidence="4" id="KW-1185">Reference proteome</keyword>
<comment type="caution">
    <text evidence="3">The sequence shown here is derived from an EMBL/GenBank/DDBJ whole genome shotgun (WGS) entry which is preliminary data.</text>
</comment>